<evidence type="ECO:0000256" key="1">
    <source>
        <dbReference type="SAM" id="MobiDB-lite"/>
    </source>
</evidence>
<dbReference type="EMBL" id="ML994632">
    <property type="protein sequence ID" value="KAF2185708.1"/>
    <property type="molecule type" value="Genomic_DNA"/>
</dbReference>
<dbReference type="Proteomes" id="UP000800200">
    <property type="component" value="Unassembled WGS sequence"/>
</dbReference>
<evidence type="ECO:0000313" key="3">
    <source>
        <dbReference type="Proteomes" id="UP000800200"/>
    </source>
</evidence>
<sequence length="171" mass="18917">MFIGTPEAVNQSPVYCAELGQWICYLGHSANRVEEMRCSSVKCSRGHAKTQNDGNTCQMQVNKVYNFHGESQNRLLVRRRTANSSHVEPSRRPPRMLPSSPQPAQSEPNLNNATSARSAHLTSPISFSPASFPPFRTHPLNIFPSQTSCSVPHTPLPSETPQTWLIAGAMF</sequence>
<feature type="region of interest" description="Disordered" evidence="1">
    <location>
        <begin position="81"/>
        <end position="121"/>
    </location>
</feature>
<keyword evidence="3" id="KW-1185">Reference proteome</keyword>
<feature type="compositionally biased region" description="Polar residues" evidence="1">
    <location>
        <begin position="104"/>
        <end position="121"/>
    </location>
</feature>
<gene>
    <name evidence="2" type="ORF">K469DRAFT_155452</name>
</gene>
<reference evidence="2" key="1">
    <citation type="journal article" date="2020" name="Stud. Mycol.">
        <title>101 Dothideomycetes genomes: a test case for predicting lifestyles and emergence of pathogens.</title>
        <authorList>
            <person name="Haridas S."/>
            <person name="Albert R."/>
            <person name="Binder M."/>
            <person name="Bloem J."/>
            <person name="Labutti K."/>
            <person name="Salamov A."/>
            <person name="Andreopoulos B."/>
            <person name="Baker S."/>
            <person name="Barry K."/>
            <person name="Bills G."/>
            <person name="Bluhm B."/>
            <person name="Cannon C."/>
            <person name="Castanera R."/>
            <person name="Culley D."/>
            <person name="Daum C."/>
            <person name="Ezra D."/>
            <person name="Gonzalez J."/>
            <person name="Henrissat B."/>
            <person name="Kuo A."/>
            <person name="Liang C."/>
            <person name="Lipzen A."/>
            <person name="Lutzoni F."/>
            <person name="Magnuson J."/>
            <person name="Mondo S."/>
            <person name="Nolan M."/>
            <person name="Ohm R."/>
            <person name="Pangilinan J."/>
            <person name="Park H.-J."/>
            <person name="Ramirez L."/>
            <person name="Alfaro M."/>
            <person name="Sun H."/>
            <person name="Tritt A."/>
            <person name="Yoshinaga Y."/>
            <person name="Zwiers L.-H."/>
            <person name="Turgeon B."/>
            <person name="Goodwin S."/>
            <person name="Spatafora J."/>
            <person name="Crous P."/>
            <person name="Grigoriev I."/>
        </authorList>
    </citation>
    <scope>NUCLEOTIDE SEQUENCE</scope>
    <source>
        <strain evidence="2">CBS 207.26</strain>
    </source>
</reference>
<accession>A0A6A6E5C0</accession>
<evidence type="ECO:0000313" key="2">
    <source>
        <dbReference type="EMBL" id="KAF2185708.1"/>
    </source>
</evidence>
<protein>
    <submittedName>
        <fullName evidence="2">Uncharacterized protein</fullName>
    </submittedName>
</protein>
<proteinExistence type="predicted"/>
<name>A0A6A6E5C0_9PEZI</name>
<organism evidence="2 3">
    <name type="scientific">Zopfia rhizophila CBS 207.26</name>
    <dbReference type="NCBI Taxonomy" id="1314779"/>
    <lineage>
        <taxon>Eukaryota</taxon>
        <taxon>Fungi</taxon>
        <taxon>Dikarya</taxon>
        <taxon>Ascomycota</taxon>
        <taxon>Pezizomycotina</taxon>
        <taxon>Dothideomycetes</taxon>
        <taxon>Dothideomycetes incertae sedis</taxon>
        <taxon>Zopfiaceae</taxon>
        <taxon>Zopfia</taxon>
    </lineage>
</organism>
<dbReference type="AlphaFoldDB" id="A0A6A6E5C0"/>